<evidence type="ECO:0000256" key="2">
    <source>
        <dbReference type="ARBA" id="ARBA00004651"/>
    </source>
</evidence>
<feature type="domain" description="Response regulatory" evidence="20">
    <location>
        <begin position="183"/>
        <end position="301"/>
    </location>
</feature>
<dbReference type="InterPro" id="IPR004358">
    <property type="entry name" value="Sig_transdc_His_kin-like_C"/>
</dbReference>
<evidence type="ECO:0000256" key="8">
    <source>
        <dbReference type="ARBA" id="ARBA00022692"/>
    </source>
</evidence>
<dbReference type="PROSITE" id="PS50110">
    <property type="entry name" value="RESPONSE_REGULATORY"/>
    <property type="match status" value="1"/>
</dbReference>
<dbReference type="Pfam" id="PF02518">
    <property type="entry name" value="HATPase_c"/>
    <property type="match status" value="1"/>
</dbReference>
<evidence type="ECO:0000256" key="6">
    <source>
        <dbReference type="ARBA" id="ARBA00022475"/>
    </source>
</evidence>
<dbReference type="SUPFAM" id="SSF47226">
    <property type="entry name" value="Histidine-containing phosphotransfer domain, HPT domain"/>
    <property type="match status" value="1"/>
</dbReference>
<dbReference type="OrthoDB" id="9813048at2"/>
<dbReference type="PROSITE" id="PS50894">
    <property type="entry name" value="HPT"/>
    <property type="match status" value="1"/>
</dbReference>
<dbReference type="Pfam" id="PF01627">
    <property type="entry name" value="Hpt"/>
    <property type="match status" value="1"/>
</dbReference>
<evidence type="ECO:0000256" key="5">
    <source>
        <dbReference type="ARBA" id="ARBA00018672"/>
    </source>
</evidence>
<organism evidence="22 23">
    <name type="scientific">Butyrivibrio proteoclasticus</name>
    <dbReference type="NCBI Taxonomy" id="43305"/>
    <lineage>
        <taxon>Bacteria</taxon>
        <taxon>Bacillati</taxon>
        <taxon>Bacillota</taxon>
        <taxon>Clostridia</taxon>
        <taxon>Lachnospirales</taxon>
        <taxon>Lachnospiraceae</taxon>
        <taxon>Butyrivibrio</taxon>
    </lineage>
</organism>
<evidence type="ECO:0000256" key="9">
    <source>
        <dbReference type="ARBA" id="ARBA00022741"/>
    </source>
</evidence>
<dbReference type="CDD" id="cd17546">
    <property type="entry name" value="REC_hyHK_CKI1_RcsC-like"/>
    <property type="match status" value="1"/>
</dbReference>
<keyword evidence="8" id="KW-0812">Transmembrane</keyword>
<evidence type="ECO:0000313" key="23">
    <source>
        <dbReference type="Proteomes" id="UP000182624"/>
    </source>
</evidence>
<keyword evidence="13" id="KW-0902">Two-component regulatory system</keyword>
<comment type="subcellular location">
    <subcellularLocation>
        <location evidence="2">Cell membrane</location>
        <topology evidence="2">Multi-pass membrane protein</topology>
    </subcellularLocation>
</comment>
<dbReference type="Proteomes" id="UP000182624">
    <property type="component" value="Unassembled WGS sequence"/>
</dbReference>
<accession>A0A1I5YQU8</accession>
<evidence type="ECO:0000256" key="13">
    <source>
        <dbReference type="ARBA" id="ARBA00023012"/>
    </source>
</evidence>
<evidence type="ECO:0000256" key="16">
    <source>
        <dbReference type="ARBA" id="ARBA00074306"/>
    </source>
</evidence>
<evidence type="ECO:0000256" key="3">
    <source>
        <dbReference type="ARBA" id="ARBA00006402"/>
    </source>
</evidence>
<protein>
    <recommendedName>
        <fullName evidence="16">Circadian input-output histidine kinase CikA</fullName>
        <ecNumber evidence="4">2.7.13.3</ecNumber>
    </recommendedName>
    <alternativeName>
        <fullName evidence="5">Stage 0 sporulation protein A homolog</fullName>
    </alternativeName>
</protein>
<evidence type="ECO:0000256" key="17">
    <source>
        <dbReference type="PROSITE-ProRule" id="PRU00110"/>
    </source>
</evidence>
<reference evidence="23" key="1">
    <citation type="submission" date="2016-10" db="EMBL/GenBank/DDBJ databases">
        <authorList>
            <person name="Varghese N."/>
            <person name="Submissions S."/>
        </authorList>
    </citation>
    <scope>NUCLEOTIDE SEQUENCE [LARGE SCALE GENOMIC DNA]</scope>
    <source>
        <strain evidence="23">P18</strain>
    </source>
</reference>
<keyword evidence="7 18" id="KW-0597">Phosphoprotein</keyword>
<evidence type="ECO:0000259" key="20">
    <source>
        <dbReference type="PROSITE" id="PS50110"/>
    </source>
</evidence>
<comment type="similarity">
    <text evidence="3">In the N-terminal section; belongs to the phytochrome family.</text>
</comment>
<dbReference type="PANTHER" id="PTHR45339">
    <property type="entry name" value="HYBRID SIGNAL TRANSDUCTION HISTIDINE KINASE J"/>
    <property type="match status" value="1"/>
</dbReference>
<dbReference type="InterPro" id="IPR011006">
    <property type="entry name" value="CheY-like_superfamily"/>
</dbReference>
<dbReference type="GO" id="GO:0004673">
    <property type="term" value="F:protein histidine kinase activity"/>
    <property type="evidence" value="ECO:0007669"/>
    <property type="project" value="UniProtKB-EC"/>
</dbReference>
<dbReference type="InterPro" id="IPR001789">
    <property type="entry name" value="Sig_transdc_resp-reg_receiver"/>
</dbReference>
<name>A0A1I5YQU8_9FIRM</name>
<dbReference type="InterPro" id="IPR036641">
    <property type="entry name" value="HPT_dom_sf"/>
</dbReference>
<gene>
    <name evidence="22" type="ORF">SAMN04487928_1532</name>
</gene>
<dbReference type="CDD" id="cd16922">
    <property type="entry name" value="HATPase_EvgS-ArcB-TorS-like"/>
    <property type="match status" value="1"/>
</dbReference>
<dbReference type="InterPro" id="IPR003594">
    <property type="entry name" value="HATPase_dom"/>
</dbReference>
<dbReference type="SMART" id="SM00387">
    <property type="entry name" value="HATPase_c"/>
    <property type="match status" value="1"/>
</dbReference>
<dbReference type="AlphaFoldDB" id="A0A1I5YQU8"/>
<evidence type="ECO:0000256" key="7">
    <source>
        <dbReference type="ARBA" id="ARBA00022553"/>
    </source>
</evidence>
<evidence type="ECO:0000256" key="1">
    <source>
        <dbReference type="ARBA" id="ARBA00000085"/>
    </source>
</evidence>
<keyword evidence="9" id="KW-0547">Nucleotide-binding</keyword>
<keyword evidence="14" id="KW-0472">Membrane</keyword>
<evidence type="ECO:0000256" key="14">
    <source>
        <dbReference type="ARBA" id="ARBA00023136"/>
    </source>
</evidence>
<dbReference type="InterPro" id="IPR008207">
    <property type="entry name" value="Sig_transdc_His_kin_Hpt_dom"/>
</dbReference>
<feature type="modified residue" description="Phosphohistidine" evidence="17">
    <location>
        <position position="390"/>
    </location>
</feature>
<evidence type="ECO:0000256" key="10">
    <source>
        <dbReference type="ARBA" id="ARBA00022777"/>
    </source>
</evidence>
<keyword evidence="6" id="KW-1003">Cell membrane</keyword>
<comment type="catalytic activity">
    <reaction evidence="1">
        <text>ATP + protein L-histidine = ADP + protein N-phospho-L-histidine.</text>
        <dbReference type="EC" id="2.7.13.3"/>
    </reaction>
</comment>
<dbReference type="GO" id="GO:0005524">
    <property type="term" value="F:ATP binding"/>
    <property type="evidence" value="ECO:0007669"/>
    <property type="project" value="UniProtKB-KW"/>
</dbReference>
<dbReference type="PANTHER" id="PTHR45339:SF1">
    <property type="entry name" value="HYBRID SIGNAL TRANSDUCTION HISTIDINE KINASE J"/>
    <property type="match status" value="1"/>
</dbReference>
<dbReference type="RefSeq" id="WP_074892070.1">
    <property type="nucleotide sequence ID" value="NZ_FOXO01000053.1"/>
</dbReference>
<dbReference type="Pfam" id="PF00072">
    <property type="entry name" value="Response_reg"/>
    <property type="match status" value="1"/>
</dbReference>
<evidence type="ECO:0000256" key="15">
    <source>
        <dbReference type="ARBA" id="ARBA00024867"/>
    </source>
</evidence>
<dbReference type="Gene3D" id="3.40.50.2300">
    <property type="match status" value="1"/>
</dbReference>
<dbReference type="GO" id="GO:0005886">
    <property type="term" value="C:plasma membrane"/>
    <property type="evidence" value="ECO:0007669"/>
    <property type="project" value="UniProtKB-SubCell"/>
</dbReference>
<dbReference type="FunFam" id="3.30.565.10:FF:000010">
    <property type="entry name" value="Sensor histidine kinase RcsC"/>
    <property type="match status" value="1"/>
</dbReference>
<dbReference type="EC" id="2.7.13.3" evidence="4"/>
<evidence type="ECO:0000256" key="12">
    <source>
        <dbReference type="ARBA" id="ARBA00022989"/>
    </source>
</evidence>
<keyword evidence="11" id="KW-0067">ATP-binding</keyword>
<evidence type="ECO:0000313" key="22">
    <source>
        <dbReference type="EMBL" id="SFQ46522.1"/>
    </source>
</evidence>
<dbReference type="GO" id="GO:0000160">
    <property type="term" value="P:phosphorelay signal transduction system"/>
    <property type="evidence" value="ECO:0007669"/>
    <property type="project" value="UniProtKB-KW"/>
</dbReference>
<keyword evidence="10" id="KW-0808">Transferase</keyword>
<feature type="modified residue" description="4-aspartylphosphate" evidence="18">
    <location>
        <position position="232"/>
    </location>
</feature>
<keyword evidence="12" id="KW-1133">Transmembrane helix</keyword>
<feature type="domain" description="Histidine kinase" evidence="19">
    <location>
        <begin position="1"/>
        <end position="150"/>
    </location>
</feature>
<dbReference type="PRINTS" id="PR00344">
    <property type="entry name" value="BCTRLSENSOR"/>
</dbReference>
<feature type="domain" description="HPt" evidence="21">
    <location>
        <begin position="351"/>
        <end position="448"/>
    </location>
</feature>
<evidence type="ECO:0000259" key="21">
    <source>
        <dbReference type="PROSITE" id="PS50894"/>
    </source>
</evidence>
<dbReference type="Gene3D" id="1.20.120.160">
    <property type="entry name" value="HPT domain"/>
    <property type="match status" value="1"/>
</dbReference>
<dbReference type="PROSITE" id="PS50109">
    <property type="entry name" value="HIS_KIN"/>
    <property type="match status" value="1"/>
</dbReference>
<keyword evidence="23" id="KW-1185">Reference proteome</keyword>
<evidence type="ECO:0000259" key="19">
    <source>
        <dbReference type="PROSITE" id="PS50109"/>
    </source>
</evidence>
<evidence type="ECO:0000256" key="18">
    <source>
        <dbReference type="PROSITE-ProRule" id="PRU00169"/>
    </source>
</evidence>
<dbReference type="Gene3D" id="3.30.565.10">
    <property type="entry name" value="Histidine kinase-like ATPase, C-terminal domain"/>
    <property type="match status" value="1"/>
</dbReference>
<proteinExistence type="inferred from homology"/>
<sequence>MINDLLNMIATKVQDKGLKLEINVDETIPSSLFGDEIRIKQCVTNILTNAVKYTEEGSVTMNVSYRKEDEDNIFLKFQVVDTGIGIKEEDLNKLFSPFERIEEIRNRSIEGTGLGMSIVKKLLALMDTKLEVKSVYGEGSDFSFEVRQQVLSWEELGDFKQKYKEYLNSLKKYHEKFRAPEAEILVVDDTVMNLTVVKGLLKNTQIRIDTAESGMETLEKVKQKHYDAIFIDHRMPEMDGVETLAAMKTLEGNKNTGVPCIALTANAGAGAREEYIAAGFDDYLSKPVNGETLEDMLYKLLPKEKLQTAGSADEAITESSDSKLKKETSHEDFLDTLEGIDLKEALNNCGSREVLTTVVKEFLISLNKKADDIENFAHIKDFRNYTVAVHALKSSARLVGAMELSKDAAYLEKCGNDENEAEIEEKTPQLLYLYRSYKDKFKAAAENEDDSDLPEISEDELLSAFSDIKELVEAYDYDTADGIMDMLKGYKIPDSYKEKYKKVAEFMALVDRDSLLSIL</sequence>
<dbReference type="SMART" id="SM00448">
    <property type="entry name" value="REC"/>
    <property type="match status" value="1"/>
</dbReference>
<dbReference type="InterPro" id="IPR036890">
    <property type="entry name" value="HATPase_C_sf"/>
</dbReference>
<dbReference type="SUPFAM" id="SSF52172">
    <property type="entry name" value="CheY-like"/>
    <property type="match status" value="1"/>
</dbReference>
<comment type="function">
    <text evidence="15">May play the central regulatory role in sporulation. It may be an element of the effector pathway responsible for the activation of sporulation genes in response to nutritional stress. Spo0A may act in concert with spo0H (a sigma factor) to control the expression of some genes that are critical to the sporulation process.</text>
</comment>
<evidence type="ECO:0000256" key="11">
    <source>
        <dbReference type="ARBA" id="ARBA00022840"/>
    </source>
</evidence>
<dbReference type="InterPro" id="IPR005467">
    <property type="entry name" value="His_kinase_dom"/>
</dbReference>
<evidence type="ECO:0000256" key="4">
    <source>
        <dbReference type="ARBA" id="ARBA00012438"/>
    </source>
</evidence>
<dbReference type="EMBL" id="FOXO01000053">
    <property type="protein sequence ID" value="SFQ46522.1"/>
    <property type="molecule type" value="Genomic_DNA"/>
</dbReference>
<dbReference type="SUPFAM" id="SSF55874">
    <property type="entry name" value="ATPase domain of HSP90 chaperone/DNA topoisomerase II/histidine kinase"/>
    <property type="match status" value="1"/>
</dbReference>
<keyword evidence="10" id="KW-0418">Kinase</keyword>